<sequence>MNGSTPSCYHPPRRRGRLAGVSAGEGERGRRRCAAAVLLGAAVVLSALFWLPPFARRRGVAREDRWGGGIENSMVSVISF</sequence>
<dbReference type="AlphaFoldDB" id="A0A8J5SCP6"/>
<keyword evidence="2" id="KW-1133">Transmembrane helix</keyword>
<reference evidence="3" key="1">
    <citation type="journal article" date="2021" name="bioRxiv">
        <title>Whole Genome Assembly and Annotation of Northern Wild Rice, Zizania palustris L., Supports a Whole Genome Duplication in the Zizania Genus.</title>
        <authorList>
            <person name="Haas M."/>
            <person name="Kono T."/>
            <person name="Macchietto M."/>
            <person name="Millas R."/>
            <person name="McGilp L."/>
            <person name="Shao M."/>
            <person name="Duquette J."/>
            <person name="Hirsch C.N."/>
            <person name="Kimball J."/>
        </authorList>
    </citation>
    <scope>NUCLEOTIDE SEQUENCE</scope>
    <source>
        <tissue evidence="3">Fresh leaf tissue</tissue>
    </source>
</reference>
<evidence type="ECO:0000313" key="4">
    <source>
        <dbReference type="Proteomes" id="UP000729402"/>
    </source>
</evidence>
<proteinExistence type="predicted"/>
<feature type="region of interest" description="Disordered" evidence="1">
    <location>
        <begin position="1"/>
        <end position="28"/>
    </location>
</feature>
<feature type="transmembrane region" description="Helical" evidence="2">
    <location>
        <begin position="34"/>
        <end position="55"/>
    </location>
</feature>
<comment type="caution">
    <text evidence="3">The sequence shown here is derived from an EMBL/GenBank/DDBJ whole genome shotgun (WGS) entry which is preliminary data.</text>
</comment>
<evidence type="ECO:0000256" key="1">
    <source>
        <dbReference type="SAM" id="MobiDB-lite"/>
    </source>
</evidence>
<protein>
    <submittedName>
        <fullName evidence="3">Uncharacterized protein</fullName>
    </submittedName>
</protein>
<dbReference type="EMBL" id="JAAALK010000286">
    <property type="protein sequence ID" value="KAG8063359.1"/>
    <property type="molecule type" value="Genomic_DNA"/>
</dbReference>
<accession>A0A8J5SCP6</accession>
<evidence type="ECO:0000313" key="3">
    <source>
        <dbReference type="EMBL" id="KAG8063359.1"/>
    </source>
</evidence>
<keyword evidence="2" id="KW-0812">Transmembrane</keyword>
<reference evidence="3" key="2">
    <citation type="submission" date="2021-02" db="EMBL/GenBank/DDBJ databases">
        <authorList>
            <person name="Kimball J.A."/>
            <person name="Haas M.W."/>
            <person name="Macchietto M."/>
            <person name="Kono T."/>
            <person name="Duquette J."/>
            <person name="Shao M."/>
        </authorList>
    </citation>
    <scope>NUCLEOTIDE SEQUENCE</scope>
    <source>
        <tissue evidence="3">Fresh leaf tissue</tissue>
    </source>
</reference>
<name>A0A8J5SCP6_ZIZPA</name>
<dbReference type="Proteomes" id="UP000729402">
    <property type="component" value="Unassembled WGS sequence"/>
</dbReference>
<keyword evidence="4" id="KW-1185">Reference proteome</keyword>
<organism evidence="3 4">
    <name type="scientific">Zizania palustris</name>
    <name type="common">Northern wild rice</name>
    <dbReference type="NCBI Taxonomy" id="103762"/>
    <lineage>
        <taxon>Eukaryota</taxon>
        <taxon>Viridiplantae</taxon>
        <taxon>Streptophyta</taxon>
        <taxon>Embryophyta</taxon>
        <taxon>Tracheophyta</taxon>
        <taxon>Spermatophyta</taxon>
        <taxon>Magnoliopsida</taxon>
        <taxon>Liliopsida</taxon>
        <taxon>Poales</taxon>
        <taxon>Poaceae</taxon>
        <taxon>BOP clade</taxon>
        <taxon>Oryzoideae</taxon>
        <taxon>Oryzeae</taxon>
        <taxon>Zizaniinae</taxon>
        <taxon>Zizania</taxon>
    </lineage>
</organism>
<evidence type="ECO:0000256" key="2">
    <source>
        <dbReference type="SAM" id="Phobius"/>
    </source>
</evidence>
<keyword evidence="2" id="KW-0472">Membrane</keyword>
<gene>
    <name evidence="3" type="ORF">GUJ93_ZPchr0003g18449</name>
</gene>